<evidence type="ECO:0000256" key="7">
    <source>
        <dbReference type="ARBA" id="ARBA00048576"/>
    </source>
</evidence>
<evidence type="ECO:0000256" key="1">
    <source>
        <dbReference type="ARBA" id="ARBA00012340"/>
    </source>
</evidence>
<evidence type="ECO:0000256" key="2">
    <source>
        <dbReference type="ARBA" id="ARBA00018768"/>
    </source>
</evidence>
<dbReference type="PROSITE" id="PS00949">
    <property type="entry name" value="AUTOINDUCER_SYNTH_1"/>
    <property type="match status" value="1"/>
</dbReference>
<keyword evidence="5 9" id="KW-0949">S-adenosyl-L-methionine</keyword>
<evidence type="ECO:0000313" key="10">
    <source>
        <dbReference type="EMBL" id="MTH45255.1"/>
    </source>
</evidence>
<dbReference type="PANTHER" id="PTHR39322">
    <property type="entry name" value="ACYL-HOMOSERINE-LACTONE SYNTHASE"/>
    <property type="match status" value="1"/>
</dbReference>
<gene>
    <name evidence="10" type="ORF">GJV78_03045</name>
</gene>
<comment type="caution">
    <text evidence="10">The sequence shown here is derived from an EMBL/GenBank/DDBJ whole genome shotgun (WGS) entry which is preliminary data.</text>
</comment>
<dbReference type="GO" id="GO:0061579">
    <property type="term" value="F:N-acyl homoserine lactone synthase activity"/>
    <property type="evidence" value="ECO:0007669"/>
    <property type="project" value="UniProtKB-UniRule"/>
</dbReference>
<evidence type="ECO:0000256" key="9">
    <source>
        <dbReference type="RuleBase" id="RU361135"/>
    </source>
</evidence>
<keyword evidence="11" id="KW-1185">Reference proteome</keyword>
<dbReference type="InterPro" id="IPR018311">
    <property type="entry name" value="Autoind_synth_CS"/>
</dbReference>
<dbReference type="RefSeq" id="WP_155106939.1">
    <property type="nucleotide sequence ID" value="NZ_WMJZ01000003.1"/>
</dbReference>
<dbReference type="PROSITE" id="PS51187">
    <property type="entry name" value="AUTOINDUCER_SYNTH_2"/>
    <property type="match status" value="1"/>
</dbReference>
<keyword evidence="3 8" id="KW-0673">Quorum sensing</keyword>
<evidence type="ECO:0000256" key="5">
    <source>
        <dbReference type="ARBA" id="ARBA00022691"/>
    </source>
</evidence>
<dbReference type="GO" id="GO:0007165">
    <property type="term" value="P:signal transduction"/>
    <property type="evidence" value="ECO:0007669"/>
    <property type="project" value="TreeGrafter"/>
</dbReference>
<evidence type="ECO:0000256" key="4">
    <source>
        <dbReference type="ARBA" id="ARBA00022679"/>
    </source>
</evidence>
<dbReference type="InterPro" id="IPR016181">
    <property type="entry name" value="Acyl_CoA_acyltransferase"/>
</dbReference>
<comment type="similarity">
    <text evidence="8 9">Belongs to the autoinducer synthase family.</text>
</comment>
<comment type="catalytic activity">
    <reaction evidence="7 9">
        <text>a fatty acyl-[ACP] + S-adenosyl-L-methionine = an N-acyl-L-homoserine lactone + S-methyl-5'-thioadenosine + holo-[ACP] + H(+)</text>
        <dbReference type="Rhea" id="RHEA:10096"/>
        <dbReference type="Rhea" id="RHEA-COMP:9685"/>
        <dbReference type="Rhea" id="RHEA-COMP:14125"/>
        <dbReference type="ChEBI" id="CHEBI:15378"/>
        <dbReference type="ChEBI" id="CHEBI:17509"/>
        <dbReference type="ChEBI" id="CHEBI:55474"/>
        <dbReference type="ChEBI" id="CHEBI:59789"/>
        <dbReference type="ChEBI" id="CHEBI:64479"/>
        <dbReference type="ChEBI" id="CHEBI:138651"/>
        <dbReference type="EC" id="2.3.1.184"/>
    </reaction>
</comment>
<dbReference type="AlphaFoldDB" id="A0A6L6IGQ3"/>
<protein>
    <recommendedName>
        <fullName evidence="2 9">Acyl-homoserine-lactone synthase</fullName>
        <ecNumber evidence="1 9">2.3.1.184</ecNumber>
    </recommendedName>
    <alternativeName>
        <fullName evidence="9">Autoinducer synthesis protein</fullName>
    </alternativeName>
</protein>
<dbReference type="Proteomes" id="UP000477739">
    <property type="component" value="Unassembled WGS sequence"/>
</dbReference>
<proteinExistence type="inferred from homology"/>
<name>A0A6L6IGQ3_9ENTR</name>
<dbReference type="GO" id="GO:0009372">
    <property type="term" value="P:quorum sensing"/>
    <property type="evidence" value="ECO:0007669"/>
    <property type="project" value="UniProtKB-UniRule"/>
</dbReference>
<keyword evidence="4 9" id="KW-0808">Transferase</keyword>
<reference evidence="10 11" key="1">
    <citation type="submission" date="2019-11" db="EMBL/GenBank/DDBJ databases">
        <title>Escherichia alba sp. nov. isolated from the gut of plastic-eating superworms Zophobas atratus.</title>
        <authorList>
            <person name="Yang Y."/>
        </authorList>
    </citation>
    <scope>NUCLEOTIDE SEQUENCE [LARGE SCALE GENOMIC DNA]</scope>
    <source>
        <strain evidence="11">BIT-B35</strain>
    </source>
</reference>
<evidence type="ECO:0000313" key="11">
    <source>
        <dbReference type="Proteomes" id="UP000477739"/>
    </source>
</evidence>
<sequence length="211" mass="24469">MSSFVEFLLLDYDELPSGFARELYQLRKKTFCERLDWKVDCINGLEKDRFDNENTTYLLGINEGHLLCGARFIEATQPTMIGEIFHEYFHNITLPTDIPCCEVSRLFLDKDRRDSGNLRGLPASKALFLAMIFYCMKKGYRGMYAVASRGMYAIFRRANWKIDVIQEGLSEKGEAIYYIFMPASESAIEDIISKDRASGWLREMCQQLSRL</sequence>
<dbReference type="Gene3D" id="3.40.630.30">
    <property type="match status" value="1"/>
</dbReference>
<dbReference type="EMBL" id="WMJZ01000003">
    <property type="protein sequence ID" value="MTH45255.1"/>
    <property type="molecule type" value="Genomic_DNA"/>
</dbReference>
<dbReference type="OrthoDB" id="6169313at2"/>
<dbReference type="Pfam" id="PF00765">
    <property type="entry name" value="Autoind_synth"/>
    <property type="match status" value="1"/>
</dbReference>
<keyword evidence="6 8" id="KW-0071">Autoinducer synthesis</keyword>
<evidence type="ECO:0000256" key="3">
    <source>
        <dbReference type="ARBA" id="ARBA00022654"/>
    </source>
</evidence>
<dbReference type="InterPro" id="IPR001690">
    <property type="entry name" value="Autoind_synthase"/>
</dbReference>
<dbReference type="PRINTS" id="PR01549">
    <property type="entry name" value="AUTOINDCRSYN"/>
</dbReference>
<dbReference type="PANTHER" id="PTHR39322:SF1">
    <property type="entry name" value="ISOVALERYL-HOMOSERINE LACTONE SYNTHASE"/>
    <property type="match status" value="1"/>
</dbReference>
<evidence type="ECO:0000256" key="6">
    <source>
        <dbReference type="ARBA" id="ARBA00022929"/>
    </source>
</evidence>
<dbReference type="SUPFAM" id="SSF55729">
    <property type="entry name" value="Acyl-CoA N-acyltransferases (Nat)"/>
    <property type="match status" value="1"/>
</dbReference>
<organism evidence="10 11">
    <name type="scientific">Intestinirhabdus alba</name>
    <dbReference type="NCBI Taxonomy" id="2899544"/>
    <lineage>
        <taxon>Bacteria</taxon>
        <taxon>Pseudomonadati</taxon>
        <taxon>Pseudomonadota</taxon>
        <taxon>Gammaproteobacteria</taxon>
        <taxon>Enterobacterales</taxon>
        <taxon>Enterobacteriaceae</taxon>
        <taxon>Intestinirhabdus</taxon>
    </lineage>
</organism>
<accession>A0A6L6IGQ3</accession>
<evidence type="ECO:0000256" key="8">
    <source>
        <dbReference type="PROSITE-ProRule" id="PRU00533"/>
    </source>
</evidence>
<dbReference type="EC" id="2.3.1.184" evidence="1 9"/>